<comment type="caution">
    <text evidence="2">The sequence shown here is derived from an EMBL/GenBank/DDBJ whole genome shotgun (WGS) entry which is preliminary data.</text>
</comment>
<dbReference type="OrthoDB" id="7703294at2759"/>
<gene>
    <name evidence="2" type="ORF">HICCMSTLAB_LOCUS3940</name>
    <name evidence="3" type="ORF">HICCMSTLAB_LOCUS3941</name>
</gene>
<evidence type="ECO:0000313" key="3">
    <source>
        <dbReference type="EMBL" id="CAG5083830.1"/>
    </source>
</evidence>
<evidence type="ECO:0000313" key="2">
    <source>
        <dbReference type="EMBL" id="CAG5083827.1"/>
    </source>
</evidence>
<organism evidence="2 4">
    <name type="scientific">Cotesia congregata</name>
    <name type="common">Parasitoid wasp</name>
    <name type="synonym">Apanteles congregatus</name>
    <dbReference type="NCBI Taxonomy" id="51543"/>
    <lineage>
        <taxon>Eukaryota</taxon>
        <taxon>Metazoa</taxon>
        <taxon>Ecdysozoa</taxon>
        <taxon>Arthropoda</taxon>
        <taxon>Hexapoda</taxon>
        <taxon>Insecta</taxon>
        <taxon>Pterygota</taxon>
        <taxon>Neoptera</taxon>
        <taxon>Endopterygota</taxon>
        <taxon>Hymenoptera</taxon>
        <taxon>Apocrita</taxon>
        <taxon>Ichneumonoidea</taxon>
        <taxon>Braconidae</taxon>
        <taxon>Microgastrinae</taxon>
        <taxon>Cotesia</taxon>
    </lineage>
</organism>
<keyword evidence="4" id="KW-1185">Reference proteome</keyword>
<keyword evidence="1" id="KW-0472">Membrane</keyword>
<proteinExistence type="predicted"/>
<dbReference type="EMBL" id="CAJNRD030001118">
    <property type="protein sequence ID" value="CAG5083827.1"/>
    <property type="molecule type" value="Genomic_DNA"/>
</dbReference>
<keyword evidence="1" id="KW-0812">Transmembrane</keyword>
<evidence type="ECO:0000256" key="1">
    <source>
        <dbReference type="SAM" id="Phobius"/>
    </source>
</evidence>
<dbReference type="EMBL" id="CAJNRD030001118">
    <property type="protein sequence ID" value="CAG5083830.1"/>
    <property type="molecule type" value="Genomic_DNA"/>
</dbReference>
<protein>
    <submittedName>
        <fullName evidence="2">Uncharacterized protein</fullName>
    </submittedName>
</protein>
<feature type="transmembrane region" description="Helical" evidence="1">
    <location>
        <begin position="28"/>
        <end position="48"/>
    </location>
</feature>
<dbReference type="AlphaFoldDB" id="A0A8J2H850"/>
<feature type="transmembrane region" description="Helical" evidence="1">
    <location>
        <begin position="5"/>
        <end position="22"/>
    </location>
</feature>
<dbReference type="Proteomes" id="UP000786811">
    <property type="component" value="Unassembled WGS sequence"/>
</dbReference>
<sequence length="67" mass="7898">MFLIVVINILLIFFLFLTIQNFKLSKLAGFSVLAFGLFIIGNGVYFWIAMYQRYQNLKDQEYLLPII</sequence>
<name>A0A8J2H850_COTCN</name>
<evidence type="ECO:0000313" key="4">
    <source>
        <dbReference type="Proteomes" id="UP000786811"/>
    </source>
</evidence>
<accession>A0A8J2H850</accession>
<keyword evidence="1" id="KW-1133">Transmembrane helix</keyword>
<reference evidence="2" key="1">
    <citation type="submission" date="2021-04" db="EMBL/GenBank/DDBJ databases">
        <authorList>
            <person name="Chebbi M.A.C M."/>
        </authorList>
    </citation>
    <scope>NUCLEOTIDE SEQUENCE</scope>
</reference>